<protein>
    <recommendedName>
        <fullName evidence="6">Glutathione S-transferase</fullName>
    </recommendedName>
</protein>
<organism evidence="4 5">
    <name type="scientific">Dictyostelium firmibasis</name>
    <dbReference type="NCBI Taxonomy" id="79012"/>
    <lineage>
        <taxon>Eukaryota</taxon>
        <taxon>Amoebozoa</taxon>
        <taxon>Evosea</taxon>
        <taxon>Eumycetozoa</taxon>
        <taxon>Dictyostelia</taxon>
        <taxon>Dictyosteliales</taxon>
        <taxon>Dictyosteliaceae</taxon>
        <taxon>Dictyostelium</taxon>
    </lineage>
</organism>
<feature type="domain" description="GST C-terminal" evidence="3">
    <location>
        <begin position="72"/>
        <end position="209"/>
    </location>
</feature>
<dbReference type="Gene3D" id="1.20.1050.10">
    <property type="match status" value="1"/>
</dbReference>
<evidence type="ECO:0008006" key="6">
    <source>
        <dbReference type="Google" id="ProtNLM"/>
    </source>
</evidence>
<dbReference type="InterPro" id="IPR004046">
    <property type="entry name" value="GST_C"/>
</dbReference>
<gene>
    <name evidence="4" type="ORF">RB653_010073</name>
</gene>
<evidence type="ECO:0000256" key="1">
    <source>
        <dbReference type="ARBA" id="ARBA00007409"/>
    </source>
</evidence>
<feature type="domain" description="GST N-terminal" evidence="2">
    <location>
        <begin position="6"/>
        <end position="86"/>
    </location>
</feature>
<dbReference type="AlphaFoldDB" id="A0AAN7YKP7"/>
<evidence type="ECO:0000313" key="5">
    <source>
        <dbReference type="Proteomes" id="UP001344447"/>
    </source>
</evidence>
<dbReference type="PANTHER" id="PTHR44051:SF16">
    <property type="entry name" value="GLUTATHIONE S-TRANSFERASE-RELATED"/>
    <property type="match status" value="1"/>
</dbReference>
<dbReference type="InterPro" id="IPR036282">
    <property type="entry name" value="Glutathione-S-Trfase_C_sf"/>
</dbReference>
<sequence length="222" mass="25511">MQQNKFDFTIINDHKSSNNYKVELMLIELGVSYESISINDYLKNNSNNNNNNRIPALIDNTFKEANILYESGSVLIYLANRFSKFLPDFRLNATQQNNNSQIISKSVWQLVNLISSNTNNENEVKTVLKLLDDRLSTNQYLGGSQYSIADISNSVWLLHLLKNSNSNQIISRFSNIIKWLELINQRESFKKLNNLMNNFNNNSNNNNSFKFSNDLGIAINAL</sequence>
<dbReference type="SFLD" id="SFLDS00019">
    <property type="entry name" value="Glutathione_Transferase_(cytos"/>
    <property type="match status" value="1"/>
</dbReference>
<dbReference type="Pfam" id="PF13417">
    <property type="entry name" value="GST_N_3"/>
    <property type="match status" value="1"/>
</dbReference>
<dbReference type="Proteomes" id="UP001344447">
    <property type="component" value="Unassembled WGS sequence"/>
</dbReference>
<dbReference type="SUPFAM" id="SSF52833">
    <property type="entry name" value="Thioredoxin-like"/>
    <property type="match status" value="1"/>
</dbReference>
<dbReference type="EMBL" id="JAVFKY010000006">
    <property type="protein sequence ID" value="KAK5574819.1"/>
    <property type="molecule type" value="Genomic_DNA"/>
</dbReference>
<dbReference type="PROSITE" id="PS50405">
    <property type="entry name" value="GST_CTER"/>
    <property type="match status" value="1"/>
</dbReference>
<dbReference type="Pfam" id="PF00043">
    <property type="entry name" value="GST_C"/>
    <property type="match status" value="1"/>
</dbReference>
<dbReference type="InterPro" id="IPR004045">
    <property type="entry name" value="Glutathione_S-Trfase_N"/>
</dbReference>
<dbReference type="PROSITE" id="PS50404">
    <property type="entry name" value="GST_NTER"/>
    <property type="match status" value="1"/>
</dbReference>
<dbReference type="Gene3D" id="3.40.30.10">
    <property type="entry name" value="Glutaredoxin"/>
    <property type="match status" value="1"/>
</dbReference>
<accession>A0AAN7YKP7</accession>
<dbReference type="InterPro" id="IPR040079">
    <property type="entry name" value="Glutathione_S-Trfase"/>
</dbReference>
<evidence type="ECO:0000313" key="4">
    <source>
        <dbReference type="EMBL" id="KAK5574819.1"/>
    </source>
</evidence>
<evidence type="ECO:0000259" key="3">
    <source>
        <dbReference type="PROSITE" id="PS50405"/>
    </source>
</evidence>
<name>A0AAN7YKP7_9MYCE</name>
<dbReference type="InterPro" id="IPR010987">
    <property type="entry name" value="Glutathione-S-Trfase_C-like"/>
</dbReference>
<dbReference type="InterPro" id="IPR036249">
    <property type="entry name" value="Thioredoxin-like_sf"/>
</dbReference>
<comment type="similarity">
    <text evidence="1">Belongs to the GST superfamily.</text>
</comment>
<dbReference type="SUPFAM" id="SSF47616">
    <property type="entry name" value="GST C-terminal domain-like"/>
    <property type="match status" value="1"/>
</dbReference>
<comment type="caution">
    <text evidence="4">The sequence shown here is derived from an EMBL/GenBank/DDBJ whole genome shotgun (WGS) entry which is preliminary data.</text>
</comment>
<keyword evidence="5" id="KW-1185">Reference proteome</keyword>
<evidence type="ECO:0000259" key="2">
    <source>
        <dbReference type="PROSITE" id="PS50404"/>
    </source>
</evidence>
<dbReference type="PANTHER" id="PTHR44051">
    <property type="entry name" value="GLUTATHIONE S-TRANSFERASE-RELATED"/>
    <property type="match status" value="1"/>
</dbReference>
<reference evidence="4 5" key="1">
    <citation type="submission" date="2023-11" db="EMBL/GenBank/DDBJ databases">
        <title>Dfirmibasis_genome.</title>
        <authorList>
            <person name="Edelbroek B."/>
            <person name="Kjellin J."/>
            <person name="Jerlstrom-Hultqvist J."/>
            <person name="Soderbom F."/>
        </authorList>
    </citation>
    <scope>NUCLEOTIDE SEQUENCE [LARGE SCALE GENOMIC DNA]</scope>
    <source>
        <strain evidence="4 5">TNS-C-14</strain>
    </source>
</reference>
<proteinExistence type="inferred from homology"/>